<dbReference type="InterPro" id="IPR046341">
    <property type="entry name" value="SET_dom_sf"/>
</dbReference>
<name>A0A0K2T6D1_LEPSM</name>
<feature type="compositionally biased region" description="Low complexity" evidence="17">
    <location>
        <begin position="8"/>
        <end position="20"/>
    </location>
</feature>
<evidence type="ECO:0000256" key="16">
    <source>
        <dbReference type="SAM" id="Coils"/>
    </source>
</evidence>
<dbReference type="Gene3D" id="3.30.890.10">
    <property type="entry name" value="Methyl-cpg-binding Protein 2, Chain A"/>
    <property type="match status" value="1"/>
</dbReference>
<dbReference type="GO" id="GO:0005694">
    <property type="term" value="C:chromosome"/>
    <property type="evidence" value="ECO:0007669"/>
    <property type="project" value="UniProtKB-SubCell"/>
</dbReference>
<evidence type="ECO:0000256" key="17">
    <source>
        <dbReference type="SAM" id="MobiDB-lite"/>
    </source>
</evidence>
<dbReference type="InterPro" id="IPR007728">
    <property type="entry name" value="Pre-SET_dom"/>
</dbReference>
<dbReference type="InterPro" id="IPR051516">
    <property type="entry name" value="SETDB_methyltransferase"/>
</dbReference>
<keyword evidence="14" id="KW-0804">Transcription</keyword>
<dbReference type="PANTHER" id="PTHR46024:SF1">
    <property type="entry name" value="HISTONE-LYSINE N-METHYLTRANSFERASE EGGLESS"/>
    <property type="match status" value="1"/>
</dbReference>
<keyword evidence="5" id="KW-0489">Methyltransferase</keyword>
<keyword evidence="6" id="KW-0808">Transferase</keyword>
<dbReference type="CDD" id="cd10517">
    <property type="entry name" value="SET_SETDB1"/>
    <property type="match status" value="1"/>
</dbReference>
<accession>A0A0K2T6D1</accession>
<proteinExistence type="predicted"/>
<dbReference type="EMBL" id="HACA01004232">
    <property type="protein sequence ID" value="CDW21593.1"/>
    <property type="molecule type" value="Transcribed_RNA"/>
</dbReference>
<keyword evidence="7" id="KW-0949">S-adenosyl-L-methionine</keyword>
<dbReference type="InterPro" id="IPR016177">
    <property type="entry name" value="DNA-bd_dom_sf"/>
</dbReference>
<dbReference type="SUPFAM" id="SSF54171">
    <property type="entry name" value="DNA-binding domain"/>
    <property type="match status" value="1"/>
</dbReference>
<reference evidence="22" key="1">
    <citation type="submission" date="2014-05" db="EMBL/GenBank/DDBJ databases">
        <authorList>
            <person name="Chronopoulou M."/>
        </authorList>
    </citation>
    <scope>NUCLEOTIDE SEQUENCE</scope>
    <source>
        <tissue evidence="22">Whole organism</tissue>
    </source>
</reference>
<evidence type="ECO:0000256" key="3">
    <source>
        <dbReference type="ARBA" id="ARBA00022454"/>
    </source>
</evidence>
<dbReference type="GO" id="GO:0032259">
    <property type="term" value="P:methylation"/>
    <property type="evidence" value="ECO:0007669"/>
    <property type="project" value="UniProtKB-KW"/>
</dbReference>
<evidence type="ECO:0000259" key="20">
    <source>
        <dbReference type="PROSITE" id="PS50868"/>
    </source>
</evidence>
<evidence type="ECO:0000313" key="22">
    <source>
        <dbReference type="EMBL" id="CDW21593.1"/>
    </source>
</evidence>
<dbReference type="CDD" id="cd21181">
    <property type="entry name" value="Tudor_SETDB1_rpt2"/>
    <property type="match status" value="1"/>
</dbReference>
<feature type="region of interest" description="Disordered" evidence="17">
    <location>
        <begin position="537"/>
        <end position="558"/>
    </location>
</feature>
<dbReference type="SMART" id="SM00468">
    <property type="entry name" value="PreSET"/>
    <property type="match status" value="1"/>
</dbReference>
<feature type="region of interest" description="Disordered" evidence="17">
    <location>
        <begin position="1"/>
        <end position="20"/>
    </location>
</feature>
<organism evidence="22">
    <name type="scientific">Lepeophtheirus salmonis</name>
    <name type="common">Salmon louse</name>
    <name type="synonym">Caligus salmonis</name>
    <dbReference type="NCBI Taxonomy" id="72036"/>
    <lineage>
        <taxon>Eukaryota</taxon>
        <taxon>Metazoa</taxon>
        <taxon>Ecdysozoa</taxon>
        <taxon>Arthropoda</taxon>
        <taxon>Crustacea</taxon>
        <taxon>Multicrustacea</taxon>
        <taxon>Hexanauplia</taxon>
        <taxon>Copepoda</taxon>
        <taxon>Siphonostomatoida</taxon>
        <taxon>Caligidae</taxon>
        <taxon>Lepeophtheirus</taxon>
    </lineage>
</organism>
<dbReference type="GO" id="GO:0010629">
    <property type="term" value="P:negative regulation of gene expression"/>
    <property type="evidence" value="ECO:0007669"/>
    <property type="project" value="TreeGrafter"/>
</dbReference>
<feature type="domain" description="MBD" evidence="21">
    <location>
        <begin position="621"/>
        <end position="686"/>
    </location>
</feature>
<evidence type="ECO:0000259" key="19">
    <source>
        <dbReference type="PROSITE" id="PS50867"/>
    </source>
</evidence>
<dbReference type="GO" id="GO:0008270">
    <property type="term" value="F:zinc ion binding"/>
    <property type="evidence" value="ECO:0007669"/>
    <property type="project" value="InterPro"/>
</dbReference>
<dbReference type="SUPFAM" id="SSF63748">
    <property type="entry name" value="Tudor/PWWP/MBT"/>
    <property type="match status" value="1"/>
</dbReference>
<evidence type="ECO:0000256" key="2">
    <source>
        <dbReference type="ARBA" id="ARBA00004286"/>
    </source>
</evidence>
<dbReference type="SMART" id="SM00317">
    <property type="entry name" value="SET"/>
    <property type="match status" value="1"/>
</dbReference>
<evidence type="ECO:0000256" key="5">
    <source>
        <dbReference type="ARBA" id="ARBA00022603"/>
    </source>
</evidence>
<keyword evidence="4" id="KW-0678">Repressor</keyword>
<protein>
    <recommendedName>
        <fullName evidence="23">Histone-lysine N-methyltransferase eggless</fullName>
    </recommendedName>
</protein>
<dbReference type="GO" id="GO:0005634">
    <property type="term" value="C:nucleus"/>
    <property type="evidence" value="ECO:0007669"/>
    <property type="project" value="UniProtKB-SubCell"/>
</dbReference>
<dbReference type="Pfam" id="PF01429">
    <property type="entry name" value="MBD"/>
    <property type="match status" value="1"/>
</dbReference>
<evidence type="ECO:0000256" key="1">
    <source>
        <dbReference type="ARBA" id="ARBA00004123"/>
    </source>
</evidence>
<feature type="coiled-coil region" evidence="16">
    <location>
        <begin position="195"/>
        <end position="222"/>
    </location>
</feature>
<evidence type="ECO:0000256" key="8">
    <source>
        <dbReference type="ARBA" id="ARBA00022723"/>
    </source>
</evidence>
<dbReference type="GO" id="GO:0046974">
    <property type="term" value="F:histone H3K9 methyltransferase activity"/>
    <property type="evidence" value="ECO:0007669"/>
    <property type="project" value="UniProtKB-ARBA"/>
</dbReference>
<dbReference type="PROSITE" id="PS50867">
    <property type="entry name" value="PRE_SET"/>
    <property type="match status" value="1"/>
</dbReference>
<evidence type="ECO:0000256" key="11">
    <source>
        <dbReference type="ARBA" id="ARBA00022853"/>
    </source>
</evidence>
<keyword evidence="11" id="KW-0156">Chromatin regulator</keyword>
<evidence type="ECO:0000256" key="13">
    <source>
        <dbReference type="ARBA" id="ARBA00023054"/>
    </source>
</evidence>
<feature type="compositionally biased region" description="Acidic residues" evidence="17">
    <location>
        <begin position="895"/>
        <end position="905"/>
    </location>
</feature>
<dbReference type="GO" id="GO:0003677">
    <property type="term" value="F:DNA binding"/>
    <property type="evidence" value="ECO:0007669"/>
    <property type="project" value="InterPro"/>
</dbReference>
<keyword evidence="15" id="KW-0539">Nucleus</keyword>
<dbReference type="SMART" id="SM00333">
    <property type="entry name" value="TUDOR"/>
    <property type="match status" value="2"/>
</dbReference>
<dbReference type="PROSITE" id="PS50280">
    <property type="entry name" value="SET"/>
    <property type="match status" value="1"/>
</dbReference>
<dbReference type="InterPro" id="IPR041291">
    <property type="entry name" value="TUDOR_5"/>
</dbReference>
<dbReference type="GO" id="GO:0070828">
    <property type="term" value="P:heterochromatin organization"/>
    <property type="evidence" value="ECO:0007669"/>
    <property type="project" value="TreeGrafter"/>
</dbReference>
<feature type="compositionally biased region" description="Low complexity" evidence="17">
    <location>
        <begin position="541"/>
        <end position="550"/>
    </location>
</feature>
<dbReference type="Gene3D" id="2.170.270.10">
    <property type="entry name" value="SET domain"/>
    <property type="match status" value="2"/>
</dbReference>
<comment type="subcellular location">
    <subcellularLocation>
        <location evidence="2">Chromosome</location>
    </subcellularLocation>
    <subcellularLocation>
        <location evidence="1">Nucleus</location>
    </subcellularLocation>
</comment>
<dbReference type="PROSITE" id="PS50982">
    <property type="entry name" value="MBD"/>
    <property type="match status" value="1"/>
</dbReference>
<evidence type="ECO:0000256" key="6">
    <source>
        <dbReference type="ARBA" id="ARBA00022679"/>
    </source>
</evidence>
<keyword evidence="3" id="KW-0158">Chromosome</keyword>
<dbReference type="PANTHER" id="PTHR46024">
    <property type="entry name" value="HISTONE-LYSINE N-METHYLTRANSFERASE EGGLESS"/>
    <property type="match status" value="1"/>
</dbReference>
<dbReference type="InterPro" id="IPR001214">
    <property type="entry name" value="SET_dom"/>
</dbReference>
<dbReference type="OrthoDB" id="5792673at2759"/>
<dbReference type="Gene3D" id="2.30.30.140">
    <property type="match status" value="2"/>
</dbReference>
<dbReference type="CDD" id="cd20382">
    <property type="entry name" value="Tudor_SETDB1_rpt1"/>
    <property type="match status" value="1"/>
</dbReference>
<sequence length="1108" mass="126403">MALGGSGPTSRGSTSVVGGDDSPIIVKESFLPSACSTPPAPRPKKRIQIVWQCVNPVCIVSKPSKLNRTADSFLTSFYGAKSDPKKKRKICVKCRSFALLQRSTLEERVRSGKSALAEDIRLPVPNDVVLLDISDEDLMTDPSGDESDMEVDLGVKSEEAMSQEQRLDNLLHETLTSLGFSTQISSCLEVINQRLLKNKKEVEEIDQSYKDLETEVNNVRNELYAGFKPTLKELPPIEDIDNVSIQNGAKSPMEVARSSSSQPNLPPMGEFQYTSLESGEKIYAMRGNVLNVWREGIIVEVERKLSTNGNGIILTHSGIDITYKLRFDGGVKNRPLQTKTLTPRQVAYHKPSNVRLLVGTRVIAIYQDDSYLYKKGEFYSGVIAEPPKVMNKYRYLIFFDDGYASYVHHDNVRPVTCQTTPNVWEDVHSNSREFIKQYLSQYPERPMVKLSVDQAVWTEWDGKWCSTKVIAVDASLVKLHFKETGRLEWVYRGSTRLSPLFREMQQQKMRKEGLISVRRQNFTSGRKNTPYVEYTRQMDENSQNSSNSSSTVKRAVARKSTAPKKIDIELPPTPTIKWESEGEIFKVVLPEVIASPRKYFSHTCNPDCLLEENKYDEEVHLKNNNVLIIPIILGWERQLTKHKNLGCRKIFYIAPCGRRLRNMDELHTYLSTTKSTLELDFFTYDWWVHVYNEFKTSKVLCKIEDISYGKENVPISCVNSLDNNYPEYVEYSTKRIPQSSVNLNLDDEFLEGCDCEDDCRDKSKCNCWKLTLQSSDDFVESKHHPFNVGYVNRRLPDVVSTGIYECNSKCKCSKTCGNRVAQNPLRCKLQVFKTERRGWGIRTLHDIPQGGFVCVYVGNLYDNEEANKLGQDFGDEYFAELDMIEAVERRKEGYESDCGEDDEAENKENPEAISDFSGSNDDEVSVDDDEIEHLDDERDTTVKLKNVVPDFPKTDRPMRSLRKKTKVRGDTEEITVDENEINTTADQNGNRERAVLGFDASVVETSPKPKYVSTRKYFGKNEDVYIMDAKTIGNVGRYLNHSCNPNIFVQNCFVDTHDLRYPWIAFFASSFIRAGTELCWDYCYIVDQVEGKEIYCECGASNCRGRLL</sequence>
<evidence type="ECO:0008006" key="23">
    <source>
        <dbReference type="Google" id="ProtNLM"/>
    </source>
</evidence>
<keyword evidence="8" id="KW-0479">Metal-binding</keyword>
<dbReference type="SMART" id="SM00391">
    <property type="entry name" value="MBD"/>
    <property type="match status" value="1"/>
</dbReference>
<evidence type="ECO:0000259" key="21">
    <source>
        <dbReference type="PROSITE" id="PS50982"/>
    </source>
</evidence>
<dbReference type="PROSITE" id="PS50868">
    <property type="entry name" value="POST_SET"/>
    <property type="match status" value="1"/>
</dbReference>
<keyword evidence="10" id="KW-0862">Zinc</keyword>
<feature type="domain" description="Post-SET" evidence="20">
    <location>
        <begin position="1092"/>
        <end position="1108"/>
    </location>
</feature>
<dbReference type="SUPFAM" id="SSF82199">
    <property type="entry name" value="SET domain"/>
    <property type="match status" value="1"/>
</dbReference>
<dbReference type="Pfam" id="PF18358">
    <property type="entry name" value="Tudor_4"/>
    <property type="match status" value="1"/>
</dbReference>
<dbReference type="Pfam" id="PF05033">
    <property type="entry name" value="Pre-SET"/>
    <property type="match status" value="1"/>
</dbReference>
<evidence type="ECO:0000256" key="4">
    <source>
        <dbReference type="ARBA" id="ARBA00022491"/>
    </source>
</evidence>
<feature type="domain" description="SET" evidence="18">
    <location>
        <begin position="827"/>
        <end position="1083"/>
    </location>
</feature>
<evidence type="ECO:0000256" key="7">
    <source>
        <dbReference type="ARBA" id="ARBA00022691"/>
    </source>
</evidence>
<evidence type="ECO:0000256" key="14">
    <source>
        <dbReference type="ARBA" id="ARBA00023163"/>
    </source>
</evidence>
<evidence type="ECO:0000256" key="15">
    <source>
        <dbReference type="ARBA" id="ARBA00023242"/>
    </source>
</evidence>
<evidence type="ECO:0000256" key="9">
    <source>
        <dbReference type="ARBA" id="ARBA00022737"/>
    </source>
</evidence>
<keyword evidence="13 16" id="KW-0175">Coiled coil</keyword>
<keyword evidence="9" id="KW-0677">Repeat</keyword>
<feature type="domain" description="Pre-SET" evidence="19">
    <location>
        <begin position="751"/>
        <end position="824"/>
    </location>
</feature>
<dbReference type="InterPro" id="IPR001739">
    <property type="entry name" value="Methyl_CpG_DNA-bd"/>
</dbReference>
<keyword evidence="12" id="KW-0805">Transcription regulation</keyword>
<dbReference type="Pfam" id="PF00856">
    <property type="entry name" value="SET"/>
    <property type="match status" value="1"/>
</dbReference>
<dbReference type="AlphaFoldDB" id="A0A0K2T6D1"/>
<evidence type="ECO:0000256" key="10">
    <source>
        <dbReference type="ARBA" id="ARBA00022833"/>
    </source>
</evidence>
<evidence type="ECO:0000259" key="18">
    <source>
        <dbReference type="PROSITE" id="PS50280"/>
    </source>
</evidence>
<feature type="region of interest" description="Disordered" evidence="17">
    <location>
        <begin position="892"/>
        <end position="926"/>
    </location>
</feature>
<dbReference type="InterPro" id="IPR002999">
    <property type="entry name" value="Tudor"/>
</dbReference>
<dbReference type="Pfam" id="PF18359">
    <property type="entry name" value="Tudor_5"/>
    <property type="match status" value="1"/>
</dbReference>
<dbReference type="InterPro" id="IPR003616">
    <property type="entry name" value="Post-SET_dom"/>
</dbReference>
<dbReference type="CDD" id="cd00122">
    <property type="entry name" value="MBD"/>
    <property type="match status" value="1"/>
</dbReference>
<evidence type="ECO:0000256" key="12">
    <source>
        <dbReference type="ARBA" id="ARBA00023015"/>
    </source>
</evidence>
<dbReference type="InterPro" id="IPR041292">
    <property type="entry name" value="Tudor_4"/>
</dbReference>